<sequence length="236" mass="25215">MADERPTRNPVPEALAEFYLTTPVTLGLLLLVNALAFLVGVRYYVETMPAVATYLWPLYGDSPTAVALGTLVLAALVPFAGYRLSSVPRTTLLSVLSTLAVVWLVKTGLWTFVALNVPFVRPDLPTDLYVGFDADSLWAYWGILATHAAFLAEALLIARVGHTSRRTLAAVALLALANDLFDYGYLIGLPLANHPPVRYDPGWILALGSLAATAAAVAVAAAVLPSGDGERRRRGA</sequence>
<protein>
    <submittedName>
        <fullName evidence="2">DUF1405 domain-containing protein</fullName>
    </submittedName>
</protein>
<dbReference type="AlphaFoldDB" id="A0ABD5TKQ4"/>
<comment type="caution">
    <text evidence="2">The sequence shown here is derived from an EMBL/GenBank/DDBJ whole genome shotgun (WGS) entry which is preliminary data.</text>
</comment>
<gene>
    <name evidence="2" type="ORF">ACFQFD_17530</name>
</gene>
<dbReference type="Pfam" id="PF07187">
    <property type="entry name" value="DUF1405"/>
    <property type="match status" value="1"/>
</dbReference>
<dbReference type="RefSeq" id="WP_284061881.1">
    <property type="nucleotide sequence ID" value="NZ_CP126158.1"/>
</dbReference>
<feature type="transmembrane region" description="Helical" evidence="1">
    <location>
        <begin position="168"/>
        <end position="191"/>
    </location>
</feature>
<keyword evidence="3" id="KW-1185">Reference proteome</keyword>
<evidence type="ECO:0000313" key="3">
    <source>
        <dbReference type="Proteomes" id="UP001596443"/>
    </source>
</evidence>
<dbReference type="GeneID" id="81210876"/>
<keyword evidence="1" id="KW-0472">Membrane</keyword>
<dbReference type="InterPro" id="IPR009845">
    <property type="entry name" value="DUF1405"/>
</dbReference>
<evidence type="ECO:0000313" key="2">
    <source>
        <dbReference type="EMBL" id="MFC6787737.1"/>
    </source>
</evidence>
<evidence type="ECO:0000256" key="1">
    <source>
        <dbReference type="SAM" id="Phobius"/>
    </source>
</evidence>
<name>A0ABD5TKQ4_9EURY</name>
<keyword evidence="1" id="KW-1133">Transmembrane helix</keyword>
<feature type="transmembrane region" description="Helical" evidence="1">
    <location>
        <begin position="137"/>
        <end position="156"/>
    </location>
</feature>
<organism evidence="2 3">
    <name type="scientific">Halobaculum halobium</name>
    <dbReference type="NCBI Taxonomy" id="3032281"/>
    <lineage>
        <taxon>Archaea</taxon>
        <taxon>Methanobacteriati</taxon>
        <taxon>Methanobacteriota</taxon>
        <taxon>Stenosarchaea group</taxon>
        <taxon>Halobacteria</taxon>
        <taxon>Halobacteriales</taxon>
        <taxon>Haloferacaceae</taxon>
        <taxon>Halobaculum</taxon>
    </lineage>
</organism>
<keyword evidence="1" id="KW-0812">Transmembrane</keyword>
<feature type="transmembrane region" description="Helical" evidence="1">
    <location>
        <begin position="203"/>
        <end position="224"/>
    </location>
</feature>
<reference evidence="2 3" key="1">
    <citation type="journal article" date="2019" name="Int. J. Syst. Evol. Microbiol.">
        <title>The Global Catalogue of Microorganisms (GCM) 10K type strain sequencing project: providing services to taxonomists for standard genome sequencing and annotation.</title>
        <authorList>
            <consortium name="The Broad Institute Genomics Platform"/>
            <consortium name="The Broad Institute Genome Sequencing Center for Infectious Disease"/>
            <person name="Wu L."/>
            <person name="Ma J."/>
        </authorList>
    </citation>
    <scope>NUCLEOTIDE SEQUENCE [LARGE SCALE GENOMIC DNA]</scope>
    <source>
        <strain evidence="2 3">SYNS20</strain>
    </source>
</reference>
<feature type="transmembrane region" description="Helical" evidence="1">
    <location>
        <begin position="20"/>
        <end position="45"/>
    </location>
</feature>
<feature type="transmembrane region" description="Helical" evidence="1">
    <location>
        <begin position="92"/>
        <end position="117"/>
    </location>
</feature>
<proteinExistence type="predicted"/>
<dbReference type="EMBL" id="JBHSWX010000012">
    <property type="protein sequence ID" value="MFC6787737.1"/>
    <property type="molecule type" value="Genomic_DNA"/>
</dbReference>
<dbReference type="Proteomes" id="UP001596443">
    <property type="component" value="Unassembled WGS sequence"/>
</dbReference>
<feature type="transmembrane region" description="Helical" evidence="1">
    <location>
        <begin position="65"/>
        <end position="85"/>
    </location>
</feature>
<accession>A0ABD5TKQ4</accession>